<organism evidence="5 6">
    <name type="scientific">Meganyctiphanes norvegica</name>
    <name type="common">Northern krill</name>
    <name type="synonym">Thysanopoda norvegica</name>
    <dbReference type="NCBI Taxonomy" id="48144"/>
    <lineage>
        <taxon>Eukaryota</taxon>
        <taxon>Metazoa</taxon>
        <taxon>Ecdysozoa</taxon>
        <taxon>Arthropoda</taxon>
        <taxon>Crustacea</taxon>
        <taxon>Multicrustacea</taxon>
        <taxon>Malacostraca</taxon>
        <taxon>Eumalacostraca</taxon>
        <taxon>Eucarida</taxon>
        <taxon>Euphausiacea</taxon>
        <taxon>Euphausiidae</taxon>
        <taxon>Meganyctiphanes</taxon>
    </lineage>
</organism>
<protein>
    <recommendedName>
        <fullName evidence="4">SRCR domain-containing protein</fullName>
    </recommendedName>
</protein>
<feature type="region of interest" description="Disordered" evidence="3">
    <location>
        <begin position="1"/>
        <end position="104"/>
    </location>
</feature>
<evidence type="ECO:0000256" key="2">
    <source>
        <dbReference type="PROSITE-ProRule" id="PRU00196"/>
    </source>
</evidence>
<dbReference type="Gene3D" id="3.10.250.10">
    <property type="entry name" value="SRCR-like domain"/>
    <property type="match status" value="1"/>
</dbReference>
<dbReference type="PANTHER" id="PTHR48071:SF18">
    <property type="entry name" value="DELETED IN MALIGNANT BRAIN TUMORS 1 PROTEIN-RELATED"/>
    <property type="match status" value="1"/>
</dbReference>
<evidence type="ECO:0000256" key="1">
    <source>
        <dbReference type="ARBA" id="ARBA00023157"/>
    </source>
</evidence>
<dbReference type="PROSITE" id="PS50287">
    <property type="entry name" value="SRCR_2"/>
    <property type="match status" value="1"/>
</dbReference>
<dbReference type="InterPro" id="IPR036772">
    <property type="entry name" value="SRCR-like_dom_sf"/>
</dbReference>
<evidence type="ECO:0000259" key="4">
    <source>
        <dbReference type="PROSITE" id="PS50287"/>
    </source>
</evidence>
<feature type="disulfide bond" evidence="2">
    <location>
        <begin position="324"/>
        <end position="334"/>
    </location>
</feature>
<comment type="caution">
    <text evidence="2">Lacks conserved residue(s) required for the propagation of feature annotation.</text>
</comment>
<dbReference type="SUPFAM" id="SSF56487">
    <property type="entry name" value="SRCR-like"/>
    <property type="match status" value="1"/>
</dbReference>
<dbReference type="PANTHER" id="PTHR48071">
    <property type="entry name" value="SRCR DOMAIN-CONTAINING PROTEIN"/>
    <property type="match status" value="1"/>
</dbReference>
<gene>
    <name evidence="5" type="ORF">MNOR_LOCUS33305</name>
</gene>
<evidence type="ECO:0000313" key="5">
    <source>
        <dbReference type="EMBL" id="CAL4165762.1"/>
    </source>
</evidence>
<feature type="region of interest" description="Disordered" evidence="3">
    <location>
        <begin position="151"/>
        <end position="209"/>
    </location>
</feature>
<sequence>NEFGNVKPGGGEIVTGTRSNKPGVGKRPGVGKGQKPPNRNIGDESDFPTRPNKPGSGKGKNPESDFDNEGVDYGLFGTRSSGGRNEEPGYVPDNAMPERGEGGRRFNFPTNNNGQGFNFPGNGNGNGLGFPSNGQGFNFPGNGNALGFPGNGQGFNFPSGGGDGQGLGFGNGGKTGQGFQFPEGLNSGSNQGRRRNWPNSPDGRFPNIHANQAIKPRAGKLQRDREHLAKDNSKSNVILRNHYKVTQEDKIIIGGEVEIQVKNSDGSVKKGSVCHDDWGTEEATVVCNVLAKRMNYEIEAAASSAPSPTPNHPPLPIKLTEVDCKGSEQDLLNCAHDSWGKSDCSTAQVAGVKCVLKHRNIIKK</sequence>
<reference evidence="5 6" key="1">
    <citation type="submission" date="2024-05" db="EMBL/GenBank/DDBJ databases">
        <authorList>
            <person name="Wallberg A."/>
        </authorList>
    </citation>
    <scope>NUCLEOTIDE SEQUENCE [LARGE SCALE GENOMIC DNA]</scope>
</reference>
<keyword evidence="1 2" id="KW-1015">Disulfide bond</keyword>
<keyword evidence="6" id="KW-1185">Reference proteome</keyword>
<dbReference type="SMART" id="SM00202">
    <property type="entry name" value="SR"/>
    <property type="match status" value="1"/>
</dbReference>
<evidence type="ECO:0000313" key="6">
    <source>
        <dbReference type="Proteomes" id="UP001497623"/>
    </source>
</evidence>
<proteinExistence type="predicted"/>
<dbReference type="Proteomes" id="UP001497623">
    <property type="component" value="Unassembled WGS sequence"/>
</dbReference>
<feature type="domain" description="SRCR" evidence="4">
    <location>
        <begin position="243"/>
        <end position="355"/>
    </location>
</feature>
<dbReference type="AlphaFoldDB" id="A0AAV2S547"/>
<comment type="caution">
    <text evidence="5">The sequence shown here is derived from an EMBL/GenBank/DDBJ whole genome shotgun (WGS) entry which is preliminary data.</text>
</comment>
<name>A0AAV2S547_MEGNR</name>
<dbReference type="InterPro" id="IPR001190">
    <property type="entry name" value="SRCR"/>
</dbReference>
<dbReference type="EMBL" id="CAXKWB010047690">
    <property type="protein sequence ID" value="CAL4165762.1"/>
    <property type="molecule type" value="Genomic_DNA"/>
</dbReference>
<dbReference type="GO" id="GO:0016020">
    <property type="term" value="C:membrane"/>
    <property type="evidence" value="ECO:0007669"/>
    <property type="project" value="InterPro"/>
</dbReference>
<dbReference type="Pfam" id="PF00530">
    <property type="entry name" value="SRCR"/>
    <property type="match status" value="1"/>
</dbReference>
<feature type="non-terminal residue" evidence="5">
    <location>
        <position position="1"/>
    </location>
</feature>
<feature type="compositionally biased region" description="Gly residues" evidence="3">
    <location>
        <begin position="151"/>
        <end position="176"/>
    </location>
</feature>
<evidence type="ECO:0000256" key="3">
    <source>
        <dbReference type="SAM" id="MobiDB-lite"/>
    </source>
</evidence>
<accession>A0AAV2S547</accession>